<evidence type="ECO:0000313" key="2">
    <source>
        <dbReference type="Proteomes" id="UP001305414"/>
    </source>
</evidence>
<accession>A0AAN7Z7W2</accession>
<gene>
    <name evidence="1" type="ORF">RRF57_009496</name>
</gene>
<proteinExistence type="predicted"/>
<dbReference type="AlphaFoldDB" id="A0AAN7Z7W2"/>
<comment type="caution">
    <text evidence="1">The sequence shown here is derived from an EMBL/GenBank/DDBJ whole genome shotgun (WGS) entry which is preliminary data.</text>
</comment>
<keyword evidence="2" id="KW-1185">Reference proteome</keyword>
<name>A0AAN7Z7W2_9PEZI</name>
<reference evidence="1 2" key="1">
    <citation type="submission" date="2023-10" db="EMBL/GenBank/DDBJ databases">
        <title>Draft genome sequence of Xylaria bambusicola isolate GMP-LS, the root and basal stem rot pathogen of sugarcane in Indonesia.</title>
        <authorList>
            <person name="Selvaraj P."/>
            <person name="Muralishankar V."/>
            <person name="Muruganantham S."/>
            <person name="Sp S."/>
            <person name="Haryani S."/>
            <person name="Lau K.J.X."/>
            <person name="Naqvi N.I."/>
        </authorList>
    </citation>
    <scope>NUCLEOTIDE SEQUENCE [LARGE SCALE GENOMIC DNA]</scope>
    <source>
        <strain evidence="1">GMP-LS</strain>
    </source>
</reference>
<dbReference type="Proteomes" id="UP001305414">
    <property type="component" value="Unassembled WGS sequence"/>
</dbReference>
<evidence type="ECO:0000313" key="1">
    <source>
        <dbReference type="EMBL" id="KAK5633782.1"/>
    </source>
</evidence>
<sequence length="99" mass="10314">MAALEGGTETGQSGFIILSGIMTHSVDTAAWGSMRQESYIPLTPSMRFANGAIAIAMAPRTMVPAEQFPPAEASHISGLPCSLSCFLMLISAVGLVRDA</sequence>
<organism evidence="1 2">
    <name type="scientific">Xylaria bambusicola</name>
    <dbReference type="NCBI Taxonomy" id="326684"/>
    <lineage>
        <taxon>Eukaryota</taxon>
        <taxon>Fungi</taxon>
        <taxon>Dikarya</taxon>
        <taxon>Ascomycota</taxon>
        <taxon>Pezizomycotina</taxon>
        <taxon>Sordariomycetes</taxon>
        <taxon>Xylariomycetidae</taxon>
        <taxon>Xylariales</taxon>
        <taxon>Xylariaceae</taxon>
        <taxon>Xylaria</taxon>
    </lineage>
</organism>
<dbReference type="EMBL" id="JAWHQM010000035">
    <property type="protein sequence ID" value="KAK5633782.1"/>
    <property type="molecule type" value="Genomic_DNA"/>
</dbReference>
<protein>
    <submittedName>
        <fullName evidence="1">Uncharacterized protein</fullName>
    </submittedName>
</protein>